<gene>
    <name evidence="1" type="ORF">HPB50_020068</name>
</gene>
<sequence length="181" mass="19851">MPPRPRNQSASRRAETIPPPRAPDGHGPRKPEGKPESASARIVAARAGGSHGGDVMRKHEARQLLKLAQALVRGLLRYQYSSSTAGDLSGDPRFVDRYRVQKPVYEKLPEIEAPPGEGTPLRETHSATQSSRAYTGRPIHQARGPPQNTGKMLRSQNTEGPRRLRRRSTQDDDLASAAAVR</sequence>
<organism evidence="1 2">
    <name type="scientific">Hyalomma asiaticum</name>
    <name type="common">Tick</name>
    <dbReference type="NCBI Taxonomy" id="266040"/>
    <lineage>
        <taxon>Eukaryota</taxon>
        <taxon>Metazoa</taxon>
        <taxon>Ecdysozoa</taxon>
        <taxon>Arthropoda</taxon>
        <taxon>Chelicerata</taxon>
        <taxon>Arachnida</taxon>
        <taxon>Acari</taxon>
        <taxon>Parasitiformes</taxon>
        <taxon>Ixodida</taxon>
        <taxon>Ixodoidea</taxon>
        <taxon>Ixodidae</taxon>
        <taxon>Hyalomminae</taxon>
        <taxon>Hyalomma</taxon>
    </lineage>
</organism>
<dbReference type="Proteomes" id="UP000821845">
    <property type="component" value="Chromosome 5"/>
</dbReference>
<proteinExistence type="predicted"/>
<evidence type="ECO:0000313" key="2">
    <source>
        <dbReference type="Proteomes" id="UP000821845"/>
    </source>
</evidence>
<protein>
    <submittedName>
        <fullName evidence="1">Uncharacterized protein</fullName>
    </submittedName>
</protein>
<reference evidence="1" key="1">
    <citation type="submission" date="2020-05" db="EMBL/GenBank/DDBJ databases">
        <title>Large-scale comparative analyses of tick genomes elucidate their genetic diversity and vector capacities.</title>
        <authorList>
            <person name="Jia N."/>
            <person name="Wang J."/>
            <person name="Shi W."/>
            <person name="Du L."/>
            <person name="Sun Y."/>
            <person name="Zhan W."/>
            <person name="Jiang J."/>
            <person name="Wang Q."/>
            <person name="Zhang B."/>
            <person name="Ji P."/>
            <person name="Sakyi L.B."/>
            <person name="Cui X."/>
            <person name="Yuan T."/>
            <person name="Jiang B."/>
            <person name="Yang W."/>
            <person name="Lam T.T.-Y."/>
            <person name="Chang Q."/>
            <person name="Ding S."/>
            <person name="Wang X."/>
            <person name="Zhu J."/>
            <person name="Ruan X."/>
            <person name="Zhao L."/>
            <person name="Wei J."/>
            <person name="Que T."/>
            <person name="Du C."/>
            <person name="Cheng J."/>
            <person name="Dai P."/>
            <person name="Han X."/>
            <person name="Huang E."/>
            <person name="Gao Y."/>
            <person name="Liu J."/>
            <person name="Shao H."/>
            <person name="Ye R."/>
            <person name="Li L."/>
            <person name="Wei W."/>
            <person name="Wang X."/>
            <person name="Wang C."/>
            <person name="Yang T."/>
            <person name="Huo Q."/>
            <person name="Li W."/>
            <person name="Guo W."/>
            <person name="Chen H."/>
            <person name="Zhou L."/>
            <person name="Ni X."/>
            <person name="Tian J."/>
            <person name="Zhou Y."/>
            <person name="Sheng Y."/>
            <person name="Liu T."/>
            <person name="Pan Y."/>
            <person name="Xia L."/>
            <person name="Li J."/>
            <person name="Zhao F."/>
            <person name="Cao W."/>
        </authorList>
    </citation>
    <scope>NUCLEOTIDE SEQUENCE</scope>
    <source>
        <strain evidence="1">Hyas-2018</strain>
    </source>
</reference>
<keyword evidence="2" id="KW-1185">Reference proteome</keyword>
<dbReference type="EMBL" id="CM023485">
    <property type="protein sequence ID" value="KAH6930864.1"/>
    <property type="molecule type" value="Genomic_DNA"/>
</dbReference>
<name>A0ACB7SDR7_HYAAI</name>
<comment type="caution">
    <text evidence="1">The sequence shown here is derived from an EMBL/GenBank/DDBJ whole genome shotgun (WGS) entry which is preliminary data.</text>
</comment>
<evidence type="ECO:0000313" key="1">
    <source>
        <dbReference type="EMBL" id="KAH6930864.1"/>
    </source>
</evidence>
<accession>A0ACB7SDR7</accession>